<evidence type="ECO:0000256" key="3">
    <source>
        <dbReference type="ARBA" id="ARBA00023163"/>
    </source>
</evidence>
<proteinExistence type="predicted"/>
<dbReference type="RefSeq" id="WP_182491669.1">
    <property type="nucleotide sequence ID" value="NZ_BAAAOV010000008.1"/>
</dbReference>
<dbReference type="PROSITE" id="PS50977">
    <property type="entry name" value="HTH_TETR_2"/>
    <property type="match status" value="1"/>
</dbReference>
<reference evidence="6 7" key="1">
    <citation type="submission" date="2020-07" db="EMBL/GenBank/DDBJ databases">
        <title>Sequencing the genomes of 1000 actinobacteria strains.</title>
        <authorList>
            <person name="Klenk H.-P."/>
        </authorList>
    </citation>
    <scope>NUCLEOTIDE SEQUENCE [LARGE SCALE GENOMIC DNA]</scope>
    <source>
        <strain evidence="6 7">DSM 19663</strain>
    </source>
</reference>
<protein>
    <submittedName>
        <fullName evidence="6">AcrR family transcriptional regulator</fullName>
    </submittedName>
</protein>
<evidence type="ECO:0000256" key="1">
    <source>
        <dbReference type="ARBA" id="ARBA00023015"/>
    </source>
</evidence>
<dbReference type="InterPro" id="IPR009057">
    <property type="entry name" value="Homeodomain-like_sf"/>
</dbReference>
<keyword evidence="7" id="KW-1185">Reference proteome</keyword>
<evidence type="ECO:0000256" key="2">
    <source>
        <dbReference type="ARBA" id="ARBA00023125"/>
    </source>
</evidence>
<keyword evidence="1" id="KW-0805">Transcription regulation</keyword>
<dbReference type="Pfam" id="PF00440">
    <property type="entry name" value="TetR_N"/>
    <property type="match status" value="1"/>
</dbReference>
<dbReference type="AlphaFoldDB" id="A0A839EH61"/>
<dbReference type="PANTHER" id="PTHR30055">
    <property type="entry name" value="HTH-TYPE TRANSCRIPTIONAL REGULATOR RUTR"/>
    <property type="match status" value="1"/>
</dbReference>
<gene>
    <name evidence="6" type="ORF">FHX53_002512</name>
</gene>
<accession>A0A839EH61</accession>
<evidence type="ECO:0000256" key="4">
    <source>
        <dbReference type="PROSITE-ProRule" id="PRU00335"/>
    </source>
</evidence>
<dbReference type="GO" id="GO:0003700">
    <property type="term" value="F:DNA-binding transcription factor activity"/>
    <property type="evidence" value="ECO:0007669"/>
    <property type="project" value="TreeGrafter"/>
</dbReference>
<feature type="DNA-binding region" description="H-T-H motif" evidence="4">
    <location>
        <begin position="37"/>
        <end position="56"/>
    </location>
</feature>
<sequence>MTPTSPPLRERKRAAMLEQLERAAVELAAEHGYDAVTIEMICEACMTSPRTFYNYLGSKEAAILGPRTPFASEEQVERFVHEPTDDILVDFLSMVIDSLTENTIDPELYQLRQRVIYTTPELSAKRLAIDGELEGRYRAVVVQRFRAAGRTDATDAELEDEAHMVIALTRGVLTYTAAKWYEPGFDRTVRELIEDSIVLVRRVLKGSS</sequence>
<evidence type="ECO:0000259" key="5">
    <source>
        <dbReference type="PROSITE" id="PS50977"/>
    </source>
</evidence>
<evidence type="ECO:0000313" key="7">
    <source>
        <dbReference type="Proteomes" id="UP000585905"/>
    </source>
</evidence>
<dbReference type="Proteomes" id="UP000585905">
    <property type="component" value="Unassembled WGS sequence"/>
</dbReference>
<name>A0A839EH61_9MICO</name>
<dbReference type="SUPFAM" id="SSF46689">
    <property type="entry name" value="Homeodomain-like"/>
    <property type="match status" value="1"/>
</dbReference>
<comment type="caution">
    <text evidence="6">The sequence shown here is derived from an EMBL/GenBank/DDBJ whole genome shotgun (WGS) entry which is preliminary data.</text>
</comment>
<dbReference type="GO" id="GO:0000976">
    <property type="term" value="F:transcription cis-regulatory region binding"/>
    <property type="evidence" value="ECO:0007669"/>
    <property type="project" value="TreeGrafter"/>
</dbReference>
<organism evidence="6 7">
    <name type="scientific">Microcella alkalica</name>
    <dbReference type="NCBI Taxonomy" id="355930"/>
    <lineage>
        <taxon>Bacteria</taxon>
        <taxon>Bacillati</taxon>
        <taxon>Actinomycetota</taxon>
        <taxon>Actinomycetes</taxon>
        <taxon>Micrococcales</taxon>
        <taxon>Microbacteriaceae</taxon>
        <taxon>Microcella</taxon>
    </lineage>
</organism>
<dbReference type="InterPro" id="IPR050109">
    <property type="entry name" value="HTH-type_TetR-like_transc_reg"/>
</dbReference>
<keyword evidence="2 4" id="KW-0238">DNA-binding</keyword>
<dbReference type="EMBL" id="JACGWX010000008">
    <property type="protein sequence ID" value="MBA8848898.1"/>
    <property type="molecule type" value="Genomic_DNA"/>
</dbReference>
<dbReference type="InterPro" id="IPR001647">
    <property type="entry name" value="HTH_TetR"/>
</dbReference>
<feature type="domain" description="HTH tetR-type" evidence="5">
    <location>
        <begin position="14"/>
        <end position="74"/>
    </location>
</feature>
<keyword evidence="3" id="KW-0804">Transcription</keyword>
<dbReference type="Gene3D" id="1.10.357.10">
    <property type="entry name" value="Tetracycline Repressor, domain 2"/>
    <property type="match status" value="1"/>
</dbReference>
<dbReference type="PANTHER" id="PTHR30055:SF238">
    <property type="entry name" value="MYCOFACTOCIN BIOSYNTHESIS TRANSCRIPTIONAL REGULATOR MFTR-RELATED"/>
    <property type="match status" value="1"/>
</dbReference>
<evidence type="ECO:0000313" key="6">
    <source>
        <dbReference type="EMBL" id="MBA8848898.1"/>
    </source>
</evidence>